<evidence type="ECO:0000313" key="5">
    <source>
        <dbReference type="EMBL" id="SQJ04074.1"/>
    </source>
</evidence>
<evidence type="ECO:0000313" key="6">
    <source>
        <dbReference type="Proteomes" id="UP000249008"/>
    </source>
</evidence>
<gene>
    <name evidence="5" type="primary">queG</name>
    <name evidence="5" type="ORF">NCTC12112_01844</name>
</gene>
<dbReference type="PANTHER" id="PTHR42827">
    <property type="entry name" value="IRON-SULFUR CLUSTER-BINDING PROTEIN-RELATED"/>
    <property type="match status" value="1"/>
</dbReference>
<keyword evidence="5" id="KW-0560">Oxidoreductase</keyword>
<feature type="domain" description="4Fe-4S ferredoxin-type" evidence="4">
    <location>
        <begin position="151"/>
        <end position="181"/>
    </location>
</feature>
<organism evidence="5 6">
    <name type="scientific">Fusobacterium ulcerans</name>
    <dbReference type="NCBI Taxonomy" id="861"/>
    <lineage>
        <taxon>Bacteria</taxon>
        <taxon>Fusobacteriati</taxon>
        <taxon>Fusobacteriota</taxon>
        <taxon>Fusobacteriia</taxon>
        <taxon>Fusobacteriales</taxon>
        <taxon>Fusobacteriaceae</taxon>
        <taxon>Fusobacterium</taxon>
    </lineage>
</organism>
<dbReference type="PROSITE" id="PS00198">
    <property type="entry name" value="4FE4S_FER_1"/>
    <property type="match status" value="1"/>
</dbReference>
<dbReference type="InterPro" id="IPR017900">
    <property type="entry name" value="4Fe4S_Fe_S_CS"/>
</dbReference>
<name>A0AAX2JDC4_9FUSO</name>
<dbReference type="Proteomes" id="UP000249008">
    <property type="component" value="Chromosome 1"/>
</dbReference>
<evidence type="ECO:0000256" key="1">
    <source>
        <dbReference type="ARBA" id="ARBA00022723"/>
    </source>
</evidence>
<dbReference type="EC" id="1.1.-.-" evidence="5"/>
<dbReference type="GeneID" id="78456382"/>
<dbReference type="EMBL" id="LS483487">
    <property type="protein sequence ID" value="SQJ04074.1"/>
    <property type="molecule type" value="Genomic_DNA"/>
</dbReference>
<dbReference type="Pfam" id="PF13484">
    <property type="entry name" value="Fer4_16"/>
    <property type="match status" value="1"/>
</dbReference>
<dbReference type="RefSeq" id="WP_005980267.1">
    <property type="nucleotide sequence ID" value="NZ_CABKNW010000004.1"/>
</dbReference>
<dbReference type="SUPFAM" id="SSF54862">
    <property type="entry name" value="4Fe-4S ferredoxins"/>
    <property type="match status" value="1"/>
</dbReference>
<dbReference type="AlphaFoldDB" id="A0AAX2JDC4"/>
<sequence length="232" mass="25784">MTDMFELKAELFEVLREKGAVLTGVADLKEIIQDEKNIGISVAVPVPQHIVEDLKTAPTKEYFDTYHKLNAKLDEIVEAGAEFLIKKGYKAQANTLKIVKKDENWCTPLPHKTVATNAGLGWIGKNCLLVTKEYGSAVRISSLITNAPLPADEAVKESRCGNCRNCVDKCPAKAFLGVNWSRGMSREKIFIKEVCKKTQLERMKKATGIDVDLCGLCFAVCPYTQRYLNLKG</sequence>
<evidence type="ECO:0000256" key="2">
    <source>
        <dbReference type="ARBA" id="ARBA00023004"/>
    </source>
</evidence>
<dbReference type="PROSITE" id="PS51379">
    <property type="entry name" value="4FE4S_FER_2"/>
    <property type="match status" value="1"/>
</dbReference>
<dbReference type="InterPro" id="IPR017896">
    <property type="entry name" value="4Fe4S_Fe-S-bd"/>
</dbReference>
<evidence type="ECO:0000256" key="3">
    <source>
        <dbReference type="ARBA" id="ARBA00023014"/>
    </source>
</evidence>
<reference evidence="5 6" key="1">
    <citation type="submission" date="2018-06" db="EMBL/GenBank/DDBJ databases">
        <authorList>
            <consortium name="Pathogen Informatics"/>
            <person name="Doyle S."/>
        </authorList>
    </citation>
    <scope>NUCLEOTIDE SEQUENCE [LARGE SCALE GENOMIC DNA]</scope>
    <source>
        <strain evidence="5 6">NCTC12112</strain>
    </source>
</reference>
<keyword evidence="2" id="KW-0408">Iron</keyword>
<keyword evidence="3" id="KW-0411">Iron-sulfur</keyword>
<dbReference type="Gene3D" id="3.30.70.20">
    <property type="match status" value="1"/>
</dbReference>
<dbReference type="GO" id="GO:0016491">
    <property type="term" value="F:oxidoreductase activity"/>
    <property type="evidence" value="ECO:0007669"/>
    <property type="project" value="UniProtKB-KW"/>
</dbReference>
<keyword evidence="1" id="KW-0479">Metal-binding</keyword>
<dbReference type="KEGG" id="ful:C4N20_16255"/>
<dbReference type="GO" id="GO:0046872">
    <property type="term" value="F:metal ion binding"/>
    <property type="evidence" value="ECO:0007669"/>
    <property type="project" value="UniProtKB-KW"/>
</dbReference>
<protein>
    <submittedName>
        <fullName evidence="5">Epoxyqueuosine reductase</fullName>
        <ecNumber evidence="5">1.1.-.-</ecNumber>
    </submittedName>
</protein>
<proteinExistence type="predicted"/>
<dbReference type="GO" id="GO:0051536">
    <property type="term" value="F:iron-sulfur cluster binding"/>
    <property type="evidence" value="ECO:0007669"/>
    <property type="project" value="UniProtKB-KW"/>
</dbReference>
<evidence type="ECO:0000259" key="4">
    <source>
        <dbReference type="PROSITE" id="PS51379"/>
    </source>
</evidence>
<dbReference type="PANTHER" id="PTHR42827:SF1">
    <property type="entry name" value="IRON-SULFUR CLUSTER-BINDING PROTEIN"/>
    <property type="match status" value="1"/>
</dbReference>
<accession>A0AAX2JDC4</accession>